<sequence length="142" mass="16114">MGNAPETSLEEFTLYFFRLSSSSFSTPSFHLFTFHTVFLSFHFPSTITLPPFFLSFQILPSLCLPLHTPPVLSFEYLYDQIRTPSSLQCCIDAAGRPQSSYIAAEHPRSSYDPLVDRRPHTLHQALHVASWLHTYRGVTSCG</sequence>
<comment type="caution">
    <text evidence="1">The sequence shown here is derived from an EMBL/GenBank/DDBJ whole genome shotgun (WGS) entry which is preliminary data.</text>
</comment>
<organism evidence="1 2">
    <name type="scientific">Periconia digitata</name>
    <dbReference type="NCBI Taxonomy" id="1303443"/>
    <lineage>
        <taxon>Eukaryota</taxon>
        <taxon>Fungi</taxon>
        <taxon>Dikarya</taxon>
        <taxon>Ascomycota</taxon>
        <taxon>Pezizomycotina</taxon>
        <taxon>Dothideomycetes</taxon>
        <taxon>Pleosporomycetidae</taxon>
        <taxon>Pleosporales</taxon>
        <taxon>Massarineae</taxon>
        <taxon>Periconiaceae</taxon>
        <taxon>Periconia</taxon>
    </lineage>
</organism>
<name>A0A9W4XIA2_9PLEO</name>
<gene>
    <name evidence="1" type="ORF">PDIGIT_LOCUS6007</name>
</gene>
<reference evidence="1" key="1">
    <citation type="submission" date="2023-01" db="EMBL/GenBank/DDBJ databases">
        <authorList>
            <person name="Van Ghelder C."/>
            <person name="Rancurel C."/>
        </authorList>
    </citation>
    <scope>NUCLEOTIDE SEQUENCE</scope>
    <source>
        <strain evidence="1">CNCM I-4278</strain>
    </source>
</reference>
<protein>
    <submittedName>
        <fullName evidence="1">Uncharacterized protein</fullName>
    </submittedName>
</protein>
<evidence type="ECO:0000313" key="2">
    <source>
        <dbReference type="Proteomes" id="UP001152607"/>
    </source>
</evidence>
<dbReference type="Proteomes" id="UP001152607">
    <property type="component" value="Unassembled WGS sequence"/>
</dbReference>
<keyword evidence="2" id="KW-1185">Reference proteome</keyword>
<accession>A0A9W4XIA2</accession>
<proteinExistence type="predicted"/>
<dbReference type="AlphaFoldDB" id="A0A9W4XIA2"/>
<dbReference type="EMBL" id="CAOQHR010000004">
    <property type="protein sequence ID" value="CAI6332974.1"/>
    <property type="molecule type" value="Genomic_DNA"/>
</dbReference>
<evidence type="ECO:0000313" key="1">
    <source>
        <dbReference type="EMBL" id="CAI6332974.1"/>
    </source>
</evidence>